<dbReference type="InterPro" id="IPR036116">
    <property type="entry name" value="FN3_sf"/>
</dbReference>
<keyword evidence="2" id="KW-1133">Transmembrane helix</keyword>
<dbReference type="InterPro" id="IPR003961">
    <property type="entry name" value="FN3_dom"/>
</dbReference>
<reference evidence="5" key="2">
    <citation type="submission" date="2025-08" db="UniProtKB">
        <authorList>
            <consortium name="Ensembl"/>
        </authorList>
    </citation>
    <scope>IDENTIFICATION</scope>
</reference>
<keyword evidence="2" id="KW-0812">Transmembrane</keyword>
<dbReference type="CDD" id="cd00063">
    <property type="entry name" value="FN3"/>
    <property type="match status" value="1"/>
</dbReference>
<feature type="region of interest" description="Disordered" evidence="1">
    <location>
        <begin position="584"/>
        <end position="631"/>
    </location>
</feature>
<dbReference type="AlphaFoldDB" id="A0AAZ1XWN1"/>
<feature type="chain" id="PRO_5044201513" description="Fibronectin type-III domain-containing protein" evidence="3">
    <location>
        <begin position="26"/>
        <end position="655"/>
    </location>
</feature>
<keyword evidence="2" id="KW-0472">Membrane</keyword>
<accession>A0AAZ1XWN1</accession>
<feature type="signal peptide" evidence="3">
    <location>
        <begin position="1"/>
        <end position="25"/>
    </location>
</feature>
<organism evidence="5 6">
    <name type="scientific">Oreochromis aureus</name>
    <name type="common">Israeli tilapia</name>
    <name type="synonym">Chromis aureus</name>
    <dbReference type="NCBI Taxonomy" id="47969"/>
    <lineage>
        <taxon>Eukaryota</taxon>
        <taxon>Metazoa</taxon>
        <taxon>Chordata</taxon>
        <taxon>Craniata</taxon>
        <taxon>Vertebrata</taxon>
        <taxon>Euteleostomi</taxon>
        <taxon>Actinopterygii</taxon>
        <taxon>Neopterygii</taxon>
        <taxon>Teleostei</taxon>
        <taxon>Neoteleostei</taxon>
        <taxon>Acanthomorphata</taxon>
        <taxon>Ovalentaria</taxon>
        <taxon>Cichlomorphae</taxon>
        <taxon>Cichliformes</taxon>
        <taxon>Cichlidae</taxon>
        <taxon>African cichlids</taxon>
        <taxon>Pseudocrenilabrinae</taxon>
        <taxon>Oreochromini</taxon>
        <taxon>Oreochromis</taxon>
    </lineage>
</organism>
<proteinExistence type="predicted"/>
<feature type="compositionally biased region" description="Basic and acidic residues" evidence="1">
    <location>
        <begin position="617"/>
        <end position="626"/>
    </location>
</feature>
<keyword evidence="3" id="KW-0732">Signal</keyword>
<evidence type="ECO:0000256" key="2">
    <source>
        <dbReference type="SAM" id="Phobius"/>
    </source>
</evidence>
<name>A0AAZ1XWN1_OREAU</name>
<evidence type="ECO:0000313" key="6">
    <source>
        <dbReference type="Proteomes" id="UP000472276"/>
    </source>
</evidence>
<reference evidence="5" key="3">
    <citation type="submission" date="2025-09" db="UniProtKB">
        <authorList>
            <consortium name="Ensembl"/>
        </authorList>
    </citation>
    <scope>IDENTIFICATION</scope>
</reference>
<feature type="compositionally biased region" description="Basic and acidic residues" evidence="1">
    <location>
        <begin position="584"/>
        <end position="602"/>
    </location>
</feature>
<protein>
    <recommendedName>
        <fullName evidence="4">Fibronectin type-III domain-containing protein</fullName>
    </recommendedName>
</protein>
<dbReference type="PANTHER" id="PTHR48483:SF1">
    <property type="entry name" value="INTERLEUKIN-12 RECEPTOR SUBUNIT BETA-1-RELATED"/>
    <property type="match status" value="1"/>
</dbReference>
<sequence length="655" mass="74995">MELFKNRSSLHGYVMFMFLMTLSKGFACEAPSSPQCFRRKAEATVYTCEWSLNTTQSDVTFELYFNETKFGNIKETFHNVVEEQLIQSRSVMIWVEAHIGNSTCKSPKTSVILQDIVKYEAPQKISASWLKNNLSLSWIATEKYPAVAEVWFRRDEHPTEPWGKRIISTTINNNKDQHQVFVVNLWKNSAYQVQIRHRSTIAKKPLWSPWSQVVVPAELVHEPNVTMTITHFNGTRKVTLTWMPMPLGAAVRNVTSYSSQRCICTKTVYHNKHTIYTFVSYSAANISVIARNDVSVSPPATLQVPAEPASDLEACNKTLADKEINRKTCLEWYELQDGSPVPKNVITLTGKMGRKKKEEVRKNLKDYIRYLYFEHRCQHGRPQTVKMCFFYQKEGVPLKEPQEVTTLHETDISADLSWKAIPLAYQQGFLTHYRLCWVKISSQDEPRVCDNIPASETKYHLENLKAGSKYNITLAGVTQVGEGPEATAIINTKPGKPMNVWLSFGLLFVFFLFSTTCTVVLKKIKVKIFPPVPKPVITDFIPHQSKTQEILEKKEEVHDELTLLKLYPEGKSVSEEAEDVRVLRDEWGDRTDEDMEHDRSTLEECSDDCSSPGSTDEEQRNSKEGEITDIEQVDNELAMLIYKNGLVFDMKTELP</sequence>
<evidence type="ECO:0000259" key="4">
    <source>
        <dbReference type="PROSITE" id="PS50853"/>
    </source>
</evidence>
<evidence type="ECO:0000256" key="3">
    <source>
        <dbReference type="SAM" id="SignalP"/>
    </source>
</evidence>
<dbReference type="Gene3D" id="2.60.40.10">
    <property type="entry name" value="Immunoglobulins"/>
    <property type="match status" value="2"/>
</dbReference>
<dbReference type="GeneID" id="116328448"/>
<dbReference type="RefSeq" id="XP_039454441.1">
    <property type="nucleotide sequence ID" value="XM_039598507.1"/>
</dbReference>
<dbReference type="InterPro" id="IPR053073">
    <property type="entry name" value="IL11/IL27_subunit_beta"/>
</dbReference>
<dbReference type="Ensembl" id="ENSOABT00000065457.1">
    <property type="protein sequence ID" value="ENSOABP00000071953.1"/>
    <property type="gene ID" value="ENSOABG00000019022.2"/>
</dbReference>
<dbReference type="Pfam" id="PF00041">
    <property type="entry name" value="fn3"/>
    <property type="match status" value="1"/>
</dbReference>
<dbReference type="Proteomes" id="UP000472276">
    <property type="component" value="Unassembled WGS sequence"/>
</dbReference>
<dbReference type="InterPro" id="IPR013783">
    <property type="entry name" value="Ig-like_fold"/>
</dbReference>
<dbReference type="SUPFAM" id="SSF49265">
    <property type="entry name" value="Fibronectin type III"/>
    <property type="match status" value="2"/>
</dbReference>
<evidence type="ECO:0000256" key="1">
    <source>
        <dbReference type="SAM" id="MobiDB-lite"/>
    </source>
</evidence>
<dbReference type="KEGG" id="oau:116328448"/>
<evidence type="ECO:0000313" key="5">
    <source>
        <dbReference type="Ensembl" id="ENSOABP00000071953.1"/>
    </source>
</evidence>
<dbReference type="SMART" id="SM00060">
    <property type="entry name" value="FN3"/>
    <property type="match status" value="3"/>
</dbReference>
<dbReference type="PROSITE" id="PS50853">
    <property type="entry name" value="FN3"/>
    <property type="match status" value="1"/>
</dbReference>
<feature type="domain" description="Fibronectin type-III" evidence="4">
    <location>
        <begin position="400"/>
        <end position="497"/>
    </location>
</feature>
<keyword evidence="6" id="KW-1185">Reference proteome</keyword>
<reference evidence="6" key="1">
    <citation type="submission" date="2020-03" db="EMBL/GenBank/DDBJ databases">
        <title>Evolution of repeat sequences and sex chromosomes of tilapia species revealed by chromosome-level genomes.</title>
        <authorList>
            <person name="Xu L."/>
            <person name="Tao W."/>
            <person name="Wang D."/>
            <person name="Zhou Q."/>
        </authorList>
    </citation>
    <scope>NUCLEOTIDE SEQUENCE [LARGE SCALE GENOMIC DNA]</scope>
    <source>
        <strain evidence="6">Israel</strain>
    </source>
</reference>
<gene>
    <name evidence="5" type="primary">il12rb1</name>
</gene>
<dbReference type="CTD" id="3594"/>
<feature type="transmembrane region" description="Helical" evidence="2">
    <location>
        <begin position="500"/>
        <end position="521"/>
    </location>
</feature>
<dbReference type="PANTHER" id="PTHR48483">
    <property type="entry name" value="INTERLEUKIN-27 SUBUNIT BETA"/>
    <property type="match status" value="1"/>
</dbReference>